<feature type="transmembrane region" description="Helical" evidence="7">
    <location>
        <begin position="42"/>
        <end position="63"/>
    </location>
</feature>
<dbReference type="InterPro" id="IPR035906">
    <property type="entry name" value="MetI-like_sf"/>
</dbReference>
<evidence type="ECO:0000256" key="3">
    <source>
        <dbReference type="ARBA" id="ARBA00022475"/>
    </source>
</evidence>
<evidence type="ECO:0000256" key="2">
    <source>
        <dbReference type="ARBA" id="ARBA00022448"/>
    </source>
</evidence>
<dbReference type="PROSITE" id="PS50928">
    <property type="entry name" value="ABC_TM1"/>
    <property type="match status" value="1"/>
</dbReference>
<evidence type="ECO:0000256" key="1">
    <source>
        <dbReference type="ARBA" id="ARBA00004651"/>
    </source>
</evidence>
<dbReference type="AlphaFoldDB" id="A0A4Z0D9D1"/>
<keyword evidence="6 7" id="KW-0472">Membrane</keyword>
<organism evidence="9 10">
    <name type="scientific">Soehngenia longivitae</name>
    <dbReference type="NCBI Taxonomy" id="2562294"/>
    <lineage>
        <taxon>Bacteria</taxon>
        <taxon>Bacillati</taxon>
        <taxon>Bacillota</taxon>
        <taxon>Tissierellia</taxon>
        <taxon>Tissierellales</taxon>
        <taxon>Tissierellaceae</taxon>
        <taxon>Soehngenia</taxon>
    </lineage>
</organism>
<dbReference type="PANTHER" id="PTHR43386:SF22">
    <property type="entry name" value="OLIGOPEPTIDE TRANSPORT SYSTEM PERMEASE PROTEIN OPPC"/>
    <property type="match status" value="1"/>
</dbReference>
<name>A0A4Z0D9D1_9FIRM</name>
<reference evidence="9 10" key="1">
    <citation type="submission" date="2019-03" db="EMBL/GenBank/DDBJ databases">
        <title>Draft genome sequence data and analysis of a Fermenting Bacterium, Soehngenia longevitae strain 1933PT, isolated from petroleum reservoir in Azerbaijan.</title>
        <authorList>
            <person name="Grouzdev D.S."/>
            <person name="Bidzhieva S.K."/>
            <person name="Sokolova D.S."/>
            <person name="Tourova T.P."/>
            <person name="Poltaraus A.B."/>
            <person name="Nazina T.N."/>
        </authorList>
    </citation>
    <scope>NUCLEOTIDE SEQUENCE [LARGE SCALE GENOMIC DNA]</scope>
    <source>
        <strain evidence="9 10">1933P</strain>
    </source>
</reference>
<dbReference type="Pfam" id="PF00528">
    <property type="entry name" value="BPD_transp_1"/>
    <property type="match status" value="1"/>
</dbReference>
<evidence type="ECO:0000256" key="4">
    <source>
        <dbReference type="ARBA" id="ARBA00022692"/>
    </source>
</evidence>
<dbReference type="Gene3D" id="1.10.3720.10">
    <property type="entry name" value="MetI-like"/>
    <property type="match status" value="1"/>
</dbReference>
<feature type="transmembrane region" description="Helical" evidence="7">
    <location>
        <begin position="168"/>
        <end position="190"/>
    </location>
</feature>
<dbReference type="OrthoDB" id="9783218at2"/>
<dbReference type="GO" id="GO:0055085">
    <property type="term" value="P:transmembrane transport"/>
    <property type="evidence" value="ECO:0007669"/>
    <property type="project" value="InterPro"/>
</dbReference>
<evidence type="ECO:0000313" key="9">
    <source>
        <dbReference type="EMBL" id="TFZ41463.1"/>
    </source>
</evidence>
<feature type="transmembrane region" description="Helical" evidence="7">
    <location>
        <begin position="142"/>
        <end position="162"/>
    </location>
</feature>
<dbReference type="EMBL" id="SRIB01000002">
    <property type="protein sequence ID" value="TFZ41463.1"/>
    <property type="molecule type" value="Genomic_DNA"/>
</dbReference>
<evidence type="ECO:0000259" key="8">
    <source>
        <dbReference type="PROSITE" id="PS50928"/>
    </source>
</evidence>
<feature type="domain" description="ABC transmembrane type-1" evidence="8">
    <location>
        <begin position="103"/>
        <end position="298"/>
    </location>
</feature>
<evidence type="ECO:0000256" key="6">
    <source>
        <dbReference type="ARBA" id="ARBA00023136"/>
    </source>
</evidence>
<comment type="subcellular location">
    <subcellularLocation>
        <location evidence="1 7">Cell membrane</location>
        <topology evidence="1 7">Multi-pass membrane protein</topology>
    </subcellularLocation>
</comment>
<dbReference type="InterPro" id="IPR000515">
    <property type="entry name" value="MetI-like"/>
</dbReference>
<evidence type="ECO:0000313" key="10">
    <source>
        <dbReference type="Proteomes" id="UP000298381"/>
    </source>
</evidence>
<keyword evidence="2 7" id="KW-0813">Transport</keyword>
<proteinExistence type="inferred from homology"/>
<dbReference type="RefSeq" id="WP_135270451.1">
    <property type="nucleotide sequence ID" value="NZ_SRIB01000002.1"/>
</dbReference>
<keyword evidence="10" id="KW-1185">Reference proteome</keyword>
<comment type="caution">
    <text evidence="9">The sequence shown here is derived from an EMBL/GenBank/DDBJ whole genome shotgun (WGS) entry which is preliminary data.</text>
</comment>
<feature type="transmembrane region" description="Helical" evidence="7">
    <location>
        <begin position="229"/>
        <end position="256"/>
    </location>
</feature>
<keyword evidence="4 7" id="KW-0812">Transmembrane</keyword>
<feature type="transmembrane region" description="Helical" evidence="7">
    <location>
        <begin position="276"/>
        <end position="298"/>
    </location>
</feature>
<sequence>MTELTKEMFERASEEQRNAEKIRRPSIKYWPDVWRRLKQNKLAMVGLVLIILITVMAIAGPMISGYTYYEQDYSNINVKPNSDFWFGTDELGRDLFTRTWYGARYSLLIGILAAAIDFTVGILYGGIAGVSSRRVDSIMMRIAEVIYSIPYLLVVILMSVVFSSQGSGTSLFVIILAMTITDWVPMAILVRGQVLQLKEAEYSLASESLGADQGWILRKHIIPNTLGPILVNVTLTIPRAIFAEATLGFLGLGLQAPKSSLGSLANDGLAGMAVGLTYQIIFPALLISLIMFSFNVLGDGLRDALDPRLRK</sequence>
<evidence type="ECO:0000256" key="7">
    <source>
        <dbReference type="RuleBase" id="RU363032"/>
    </source>
</evidence>
<gene>
    <name evidence="9" type="ORF">E4100_02470</name>
</gene>
<evidence type="ECO:0000256" key="5">
    <source>
        <dbReference type="ARBA" id="ARBA00022989"/>
    </source>
</evidence>
<dbReference type="InterPro" id="IPR050366">
    <property type="entry name" value="BP-dependent_transpt_permease"/>
</dbReference>
<feature type="transmembrane region" description="Helical" evidence="7">
    <location>
        <begin position="105"/>
        <end position="130"/>
    </location>
</feature>
<dbReference type="Pfam" id="PF12911">
    <property type="entry name" value="OppC_N"/>
    <property type="match status" value="1"/>
</dbReference>
<accession>A0A4Z0D9D1</accession>
<dbReference type="GO" id="GO:0005886">
    <property type="term" value="C:plasma membrane"/>
    <property type="evidence" value="ECO:0007669"/>
    <property type="project" value="UniProtKB-SubCell"/>
</dbReference>
<dbReference type="CDD" id="cd06261">
    <property type="entry name" value="TM_PBP2"/>
    <property type="match status" value="1"/>
</dbReference>
<dbReference type="Proteomes" id="UP000298381">
    <property type="component" value="Unassembled WGS sequence"/>
</dbReference>
<keyword evidence="5 7" id="KW-1133">Transmembrane helix</keyword>
<dbReference type="SUPFAM" id="SSF161098">
    <property type="entry name" value="MetI-like"/>
    <property type="match status" value="1"/>
</dbReference>
<dbReference type="InterPro" id="IPR025966">
    <property type="entry name" value="OppC_N"/>
</dbReference>
<protein>
    <submittedName>
        <fullName evidence="9">ABC transporter permease</fullName>
    </submittedName>
</protein>
<comment type="similarity">
    <text evidence="7">Belongs to the binding-protein-dependent transport system permease family.</text>
</comment>
<keyword evidence="3" id="KW-1003">Cell membrane</keyword>
<dbReference type="PANTHER" id="PTHR43386">
    <property type="entry name" value="OLIGOPEPTIDE TRANSPORT SYSTEM PERMEASE PROTEIN APPC"/>
    <property type="match status" value="1"/>
</dbReference>